<evidence type="ECO:0008006" key="4">
    <source>
        <dbReference type="Google" id="ProtNLM"/>
    </source>
</evidence>
<feature type="transmembrane region" description="Helical" evidence="1">
    <location>
        <begin position="7"/>
        <end position="26"/>
    </location>
</feature>
<accession>A0A1Z8ARD5</accession>
<sequence length="124" mass="14625">MKFIKRLGFYGGGFAIGMVFLIFFLTGKRTQCTWLPEDRVLNDIRRKNFVRFSPEMRTMLEERKIDTLDIQLILKYGNVDFSKSNTDTIPCNFYHISGKKELKNTSLWVQNCERYVKVVKVLSQ</sequence>
<name>A0A1Z8ARD5_9FLAO</name>
<gene>
    <name evidence="2" type="ORF">A9Q93_09920</name>
</gene>
<keyword evidence="1" id="KW-1133">Transmembrane helix</keyword>
<evidence type="ECO:0000313" key="3">
    <source>
        <dbReference type="Proteomes" id="UP000196102"/>
    </source>
</evidence>
<dbReference type="Proteomes" id="UP000196102">
    <property type="component" value="Unassembled WGS sequence"/>
</dbReference>
<dbReference type="InterPro" id="IPR025354">
    <property type="entry name" value="DUF4258"/>
</dbReference>
<comment type="caution">
    <text evidence="2">The sequence shown here is derived from an EMBL/GenBank/DDBJ whole genome shotgun (WGS) entry which is preliminary data.</text>
</comment>
<dbReference type="EMBL" id="MAAX01000154">
    <property type="protein sequence ID" value="OUS12910.1"/>
    <property type="molecule type" value="Genomic_DNA"/>
</dbReference>
<evidence type="ECO:0000313" key="2">
    <source>
        <dbReference type="EMBL" id="OUS12910.1"/>
    </source>
</evidence>
<dbReference type="RefSeq" id="WP_303687274.1">
    <property type="nucleotide sequence ID" value="NZ_CAJXYO010000009.1"/>
</dbReference>
<protein>
    <recommendedName>
        <fullName evidence="4">DUF4258 domain-containing protein</fullName>
    </recommendedName>
</protein>
<evidence type="ECO:0000256" key="1">
    <source>
        <dbReference type="SAM" id="Phobius"/>
    </source>
</evidence>
<dbReference type="AlphaFoldDB" id="A0A1Z8ARD5"/>
<dbReference type="Pfam" id="PF14076">
    <property type="entry name" value="DUF4258"/>
    <property type="match status" value="1"/>
</dbReference>
<reference evidence="3" key="1">
    <citation type="journal article" date="2017" name="Proc. Natl. Acad. Sci. U.S.A.">
        <title>Simulation of Deepwater Horizon oil plume reveals substrate specialization within a complex community of hydrocarbon-degraders.</title>
        <authorList>
            <person name="Hu P."/>
            <person name="Dubinsky E.A."/>
            <person name="Probst A.J."/>
            <person name="Wang J."/>
            <person name="Sieber C.M.K."/>
            <person name="Tom L.M."/>
            <person name="Gardinali P."/>
            <person name="Banfield J.F."/>
            <person name="Atlas R.M."/>
            <person name="Andersen G.L."/>
        </authorList>
    </citation>
    <scope>NUCLEOTIDE SEQUENCE [LARGE SCALE GENOMIC DNA]</scope>
</reference>
<keyword evidence="1" id="KW-0812">Transmembrane</keyword>
<proteinExistence type="predicted"/>
<keyword evidence="1" id="KW-0472">Membrane</keyword>
<organism evidence="2 3">
    <name type="scientific">Nonlabens dokdonensis</name>
    <dbReference type="NCBI Taxonomy" id="328515"/>
    <lineage>
        <taxon>Bacteria</taxon>
        <taxon>Pseudomonadati</taxon>
        <taxon>Bacteroidota</taxon>
        <taxon>Flavobacteriia</taxon>
        <taxon>Flavobacteriales</taxon>
        <taxon>Flavobacteriaceae</taxon>
        <taxon>Nonlabens</taxon>
    </lineage>
</organism>